<dbReference type="Pfam" id="PF00583">
    <property type="entry name" value="Acetyltransf_1"/>
    <property type="match status" value="1"/>
</dbReference>
<keyword evidence="1" id="KW-0808">Transferase</keyword>
<evidence type="ECO:0000313" key="6">
    <source>
        <dbReference type="Proteomes" id="UP001331761"/>
    </source>
</evidence>
<dbReference type="GO" id="GO:0004596">
    <property type="term" value="F:protein-N-terminal amino-acid acetyltransferase activity"/>
    <property type="evidence" value="ECO:0007669"/>
    <property type="project" value="InterPro"/>
</dbReference>
<gene>
    <name evidence="5" type="ORF">GCK32_015296</name>
</gene>
<dbReference type="GO" id="GO:0031417">
    <property type="term" value="C:NatC complex"/>
    <property type="evidence" value="ECO:0007669"/>
    <property type="project" value="TreeGrafter"/>
</dbReference>
<evidence type="ECO:0000256" key="3">
    <source>
        <dbReference type="ARBA" id="ARBA00024025"/>
    </source>
</evidence>
<evidence type="ECO:0000256" key="1">
    <source>
        <dbReference type="ARBA" id="ARBA00022679"/>
    </source>
</evidence>
<organism evidence="5 6">
    <name type="scientific">Trichostrongylus colubriformis</name>
    <name type="common">Black scour worm</name>
    <dbReference type="NCBI Taxonomy" id="6319"/>
    <lineage>
        <taxon>Eukaryota</taxon>
        <taxon>Metazoa</taxon>
        <taxon>Ecdysozoa</taxon>
        <taxon>Nematoda</taxon>
        <taxon>Chromadorea</taxon>
        <taxon>Rhabditida</taxon>
        <taxon>Rhabditina</taxon>
        <taxon>Rhabditomorpha</taxon>
        <taxon>Strongyloidea</taxon>
        <taxon>Trichostrongylidae</taxon>
        <taxon>Trichostrongylus</taxon>
    </lineage>
</organism>
<feature type="domain" description="N-acetyltransferase" evidence="4">
    <location>
        <begin position="1"/>
        <end position="71"/>
    </location>
</feature>
<name>A0AAN8FCC8_TRICO</name>
<feature type="non-terminal residue" evidence="5">
    <location>
        <position position="1"/>
    </location>
</feature>
<dbReference type="EMBL" id="WIXE01011624">
    <property type="protein sequence ID" value="KAK5976616.1"/>
    <property type="molecule type" value="Genomic_DNA"/>
</dbReference>
<dbReference type="InterPro" id="IPR044542">
    <property type="entry name" value="NAA30-like"/>
</dbReference>
<dbReference type="InterPro" id="IPR000182">
    <property type="entry name" value="GNAT_dom"/>
</dbReference>
<dbReference type="PROSITE" id="PS51186">
    <property type="entry name" value="GNAT"/>
    <property type="match status" value="1"/>
</dbReference>
<accession>A0AAN8FCC8</accession>
<comment type="caution">
    <text evidence="5">The sequence shown here is derived from an EMBL/GenBank/DDBJ whole genome shotgun (WGS) entry which is preliminary data.</text>
</comment>
<evidence type="ECO:0000259" key="4">
    <source>
        <dbReference type="PROSITE" id="PS51186"/>
    </source>
</evidence>
<dbReference type="InterPro" id="IPR016181">
    <property type="entry name" value="Acyl_CoA_acyltransferase"/>
</dbReference>
<dbReference type="Proteomes" id="UP001331761">
    <property type="component" value="Unassembled WGS sequence"/>
</dbReference>
<dbReference type="SUPFAM" id="SSF55729">
    <property type="entry name" value="Acyl-CoA N-acyltransferases (Nat)"/>
    <property type="match status" value="1"/>
</dbReference>
<sequence>LYRKLGLGTRLVRRAIERMQAQGCDEVVLETEVSNVNAQRLYSNLGFIREKRLVRYYLNGVDAFRLKLYFSPPTGAAMKSSLV</sequence>
<evidence type="ECO:0000256" key="2">
    <source>
        <dbReference type="ARBA" id="ARBA00023315"/>
    </source>
</evidence>
<comment type="similarity">
    <text evidence="3">Belongs to the acetyltransferase family. MAK3 subfamily.</text>
</comment>
<protein>
    <submittedName>
        <fullName evidence="5">N-acetyltransferase domain-containing protein</fullName>
    </submittedName>
</protein>
<evidence type="ECO:0000313" key="5">
    <source>
        <dbReference type="EMBL" id="KAK5976616.1"/>
    </source>
</evidence>
<dbReference type="PANTHER" id="PTHR45896">
    <property type="entry name" value="N-ALPHA-ACETYLTRANSFERASE 30"/>
    <property type="match status" value="1"/>
</dbReference>
<reference evidence="5 6" key="1">
    <citation type="submission" date="2019-10" db="EMBL/GenBank/DDBJ databases">
        <title>Assembly and Annotation for the nematode Trichostrongylus colubriformis.</title>
        <authorList>
            <person name="Martin J."/>
        </authorList>
    </citation>
    <scope>NUCLEOTIDE SEQUENCE [LARGE SCALE GENOMIC DNA]</scope>
    <source>
        <strain evidence="5">G859</strain>
        <tissue evidence="5">Whole worm</tissue>
    </source>
</reference>
<dbReference type="AlphaFoldDB" id="A0AAN8FCC8"/>
<dbReference type="Gene3D" id="3.40.630.30">
    <property type="match status" value="1"/>
</dbReference>
<dbReference type="PANTHER" id="PTHR45896:SF1">
    <property type="entry name" value="N-ALPHA-ACETYLTRANSFERASE 30"/>
    <property type="match status" value="1"/>
</dbReference>
<dbReference type="CDD" id="cd04301">
    <property type="entry name" value="NAT_SF"/>
    <property type="match status" value="1"/>
</dbReference>
<keyword evidence="6" id="KW-1185">Reference proteome</keyword>
<proteinExistence type="inferred from homology"/>
<keyword evidence="2" id="KW-0012">Acyltransferase</keyword>